<comment type="similarity">
    <text evidence="3">Belongs to the RBT5 family.</text>
</comment>
<keyword evidence="8 15" id="KW-0479">Metal-binding</keyword>
<keyword evidence="11" id="KW-0472">Membrane</keyword>
<dbReference type="Proteomes" id="UP001217918">
    <property type="component" value="Unassembled WGS sequence"/>
</dbReference>
<evidence type="ECO:0000256" key="3">
    <source>
        <dbReference type="ARBA" id="ARBA00010031"/>
    </source>
</evidence>
<gene>
    <name evidence="19" type="ORF">P8C59_006746</name>
</gene>
<evidence type="ECO:0000256" key="1">
    <source>
        <dbReference type="ARBA" id="ARBA00004609"/>
    </source>
</evidence>
<evidence type="ECO:0000313" key="19">
    <source>
        <dbReference type="EMBL" id="KAK2072389.1"/>
    </source>
</evidence>
<dbReference type="InterPro" id="IPR008427">
    <property type="entry name" value="Extracellular_membr_CFEM_dom"/>
</dbReference>
<keyword evidence="7" id="KW-0336">GPI-anchor</keyword>
<keyword evidence="5" id="KW-0964">Secreted</keyword>
<evidence type="ECO:0000256" key="6">
    <source>
        <dbReference type="ARBA" id="ARBA00022617"/>
    </source>
</evidence>
<feature type="region of interest" description="Disordered" evidence="16">
    <location>
        <begin position="100"/>
        <end position="154"/>
    </location>
</feature>
<keyword evidence="4" id="KW-1003">Cell membrane</keyword>
<feature type="chain" id="PRO_5042041342" description="CFEM domain-containing protein" evidence="17">
    <location>
        <begin position="19"/>
        <end position="175"/>
    </location>
</feature>
<comment type="subcellular location">
    <subcellularLocation>
        <location evidence="1">Cell membrane</location>
        <topology evidence="1">Lipid-anchor</topology>
        <topology evidence="1">GPI-anchor</topology>
    </subcellularLocation>
    <subcellularLocation>
        <location evidence="2">Secreted</location>
    </subcellularLocation>
</comment>
<dbReference type="Pfam" id="PF05730">
    <property type="entry name" value="CFEM"/>
    <property type="match status" value="1"/>
</dbReference>
<keyword evidence="9 17" id="KW-0732">Signal</keyword>
<dbReference type="EMBL" id="JAQQPM010000006">
    <property type="protein sequence ID" value="KAK2072389.1"/>
    <property type="molecule type" value="Genomic_DNA"/>
</dbReference>
<reference evidence="19" key="1">
    <citation type="journal article" date="2023" name="Mol. Plant Microbe Interact.">
        <title>Elucidating the Obligate Nature and Biological Capacity of an Invasive Fungal Corn Pathogen.</title>
        <authorList>
            <person name="MacCready J.S."/>
            <person name="Roggenkamp E.M."/>
            <person name="Gdanetz K."/>
            <person name="Chilvers M.I."/>
        </authorList>
    </citation>
    <scope>NUCLEOTIDE SEQUENCE</scope>
    <source>
        <strain evidence="19">PM02</strain>
    </source>
</reference>
<evidence type="ECO:0000256" key="11">
    <source>
        <dbReference type="ARBA" id="ARBA00023136"/>
    </source>
</evidence>
<keyword evidence="6 15" id="KW-0349">Heme</keyword>
<evidence type="ECO:0000256" key="5">
    <source>
        <dbReference type="ARBA" id="ARBA00022525"/>
    </source>
</evidence>
<keyword evidence="10 15" id="KW-0408">Iron</keyword>
<keyword evidence="12 15" id="KW-1015">Disulfide bond</keyword>
<dbReference type="PANTHER" id="PTHR37928:SF2">
    <property type="entry name" value="GPI ANCHORED CFEM DOMAIN PROTEIN (AFU_ORTHOLOGUE AFUA_6G10580)"/>
    <property type="match status" value="1"/>
</dbReference>
<evidence type="ECO:0000256" key="7">
    <source>
        <dbReference type="ARBA" id="ARBA00022622"/>
    </source>
</evidence>
<dbReference type="GO" id="GO:0005886">
    <property type="term" value="C:plasma membrane"/>
    <property type="evidence" value="ECO:0007669"/>
    <property type="project" value="UniProtKB-SubCell"/>
</dbReference>
<evidence type="ECO:0000256" key="16">
    <source>
        <dbReference type="SAM" id="MobiDB-lite"/>
    </source>
</evidence>
<feature type="signal peptide" evidence="17">
    <location>
        <begin position="1"/>
        <end position="18"/>
    </location>
</feature>
<name>A0AAD9MCU7_9PEZI</name>
<feature type="domain" description="CFEM" evidence="18">
    <location>
        <begin position="1"/>
        <end position="110"/>
    </location>
</feature>
<sequence length="175" mass="16606">MQLTSTLLSLALVGSAVSQFQGLPSCATDCADKYLAGGIGDCGTDPKCICASKDFIADISCCVADTCNKSDQAQAIQFAQQICNANGVSVPTTAVCTATSAAPAGSTPTAGTKPTGTTPAATPAITSGAAEPTQASGSAPSGPAPSGTGNAAGPAATAAPVMAALGGLLAALALL</sequence>
<evidence type="ECO:0000256" key="13">
    <source>
        <dbReference type="ARBA" id="ARBA00023180"/>
    </source>
</evidence>
<accession>A0AAD9MCU7</accession>
<evidence type="ECO:0000259" key="18">
    <source>
        <dbReference type="PROSITE" id="PS52012"/>
    </source>
</evidence>
<dbReference type="PANTHER" id="PTHR37928">
    <property type="entry name" value="CFEM DOMAIN PROTEIN (AFU_ORTHOLOGUE AFUA_6G14090)"/>
    <property type="match status" value="1"/>
</dbReference>
<feature type="disulfide bond" evidence="15">
    <location>
        <begin position="50"/>
        <end position="83"/>
    </location>
</feature>
<proteinExistence type="inferred from homology"/>
<evidence type="ECO:0000256" key="15">
    <source>
        <dbReference type="PROSITE-ProRule" id="PRU01356"/>
    </source>
</evidence>
<evidence type="ECO:0000256" key="9">
    <source>
        <dbReference type="ARBA" id="ARBA00022729"/>
    </source>
</evidence>
<comment type="caution">
    <text evidence="15">Lacks conserved residue(s) required for the propagation of feature annotation.</text>
</comment>
<evidence type="ECO:0000256" key="4">
    <source>
        <dbReference type="ARBA" id="ARBA00022475"/>
    </source>
</evidence>
<dbReference type="PROSITE" id="PS52012">
    <property type="entry name" value="CFEM"/>
    <property type="match status" value="1"/>
</dbReference>
<keyword evidence="13" id="KW-0325">Glycoprotein</keyword>
<dbReference type="GO" id="GO:0098552">
    <property type="term" value="C:side of membrane"/>
    <property type="evidence" value="ECO:0007669"/>
    <property type="project" value="UniProtKB-KW"/>
</dbReference>
<evidence type="ECO:0000313" key="20">
    <source>
        <dbReference type="Proteomes" id="UP001217918"/>
    </source>
</evidence>
<dbReference type="GO" id="GO:0005576">
    <property type="term" value="C:extracellular region"/>
    <property type="evidence" value="ECO:0007669"/>
    <property type="project" value="UniProtKB-SubCell"/>
</dbReference>
<organism evidence="19 20">
    <name type="scientific">Phyllachora maydis</name>
    <dbReference type="NCBI Taxonomy" id="1825666"/>
    <lineage>
        <taxon>Eukaryota</taxon>
        <taxon>Fungi</taxon>
        <taxon>Dikarya</taxon>
        <taxon>Ascomycota</taxon>
        <taxon>Pezizomycotina</taxon>
        <taxon>Sordariomycetes</taxon>
        <taxon>Sordariomycetidae</taxon>
        <taxon>Phyllachorales</taxon>
        <taxon>Phyllachoraceae</taxon>
        <taxon>Phyllachora</taxon>
    </lineage>
</organism>
<comment type="caution">
    <text evidence="19">The sequence shown here is derived from an EMBL/GenBank/DDBJ whole genome shotgun (WGS) entry which is preliminary data.</text>
</comment>
<dbReference type="GO" id="GO:0046872">
    <property type="term" value="F:metal ion binding"/>
    <property type="evidence" value="ECO:0007669"/>
    <property type="project" value="UniProtKB-UniRule"/>
</dbReference>
<evidence type="ECO:0000256" key="2">
    <source>
        <dbReference type="ARBA" id="ARBA00004613"/>
    </source>
</evidence>
<dbReference type="AlphaFoldDB" id="A0AAD9MCU7"/>
<keyword evidence="14" id="KW-0449">Lipoprotein</keyword>
<evidence type="ECO:0000256" key="17">
    <source>
        <dbReference type="SAM" id="SignalP"/>
    </source>
</evidence>
<keyword evidence="20" id="KW-1185">Reference proteome</keyword>
<evidence type="ECO:0000256" key="14">
    <source>
        <dbReference type="ARBA" id="ARBA00023288"/>
    </source>
</evidence>
<feature type="binding site" description="axial binding residue" evidence="15">
    <location>
        <position position="45"/>
    </location>
    <ligand>
        <name>heme</name>
        <dbReference type="ChEBI" id="CHEBI:30413"/>
    </ligand>
    <ligandPart>
        <name>Fe</name>
        <dbReference type="ChEBI" id="CHEBI:18248"/>
    </ligandPart>
</feature>
<evidence type="ECO:0000256" key="8">
    <source>
        <dbReference type="ARBA" id="ARBA00022723"/>
    </source>
</evidence>
<dbReference type="InterPro" id="IPR051735">
    <property type="entry name" value="CFEM_domain"/>
</dbReference>
<protein>
    <recommendedName>
        <fullName evidence="18">CFEM domain-containing protein</fullName>
    </recommendedName>
</protein>
<evidence type="ECO:0000256" key="12">
    <source>
        <dbReference type="ARBA" id="ARBA00023157"/>
    </source>
</evidence>
<evidence type="ECO:0000256" key="10">
    <source>
        <dbReference type="ARBA" id="ARBA00023004"/>
    </source>
</evidence>